<accession>A0A183J101</accession>
<evidence type="ECO:0000256" key="7">
    <source>
        <dbReference type="ARBA" id="ARBA00023145"/>
    </source>
</evidence>
<evidence type="ECO:0000256" key="9">
    <source>
        <dbReference type="PIRSR" id="PIRSR621190-2"/>
    </source>
</evidence>
<evidence type="ECO:0000256" key="8">
    <source>
        <dbReference type="PIRSR" id="PIRSR621190-1"/>
    </source>
</evidence>
<dbReference type="AlphaFoldDB" id="A0A183J101"/>
<evidence type="ECO:0000313" key="13">
    <source>
        <dbReference type="EMBL" id="VDP23886.1"/>
    </source>
</evidence>
<dbReference type="SUPFAM" id="SSF50923">
    <property type="entry name" value="Hemopexin-like domain"/>
    <property type="match status" value="1"/>
</dbReference>
<dbReference type="InterPro" id="IPR036375">
    <property type="entry name" value="Hemopexin-like_dom_sf"/>
</dbReference>
<feature type="repeat" description="Hemopexin" evidence="11">
    <location>
        <begin position="152"/>
        <end position="198"/>
    </location>
</feature>
<evidence type="ECO:0000313" key="14">
    <source>
        <dbReference type="Proteomes" id="UP000270296"/>
    </source>
</evidence>
<feature type="binding site" evidence="9">
    <location>
        <position position="158"/>
    </location>
    <ligand>
        <name>Ca(2+)</name>
        <dbReference type="ChEBI" id="CHEBI:29108"/>
        <label>5</label>
    </ligand>
</feature>
<comment type="cofactor">
    <cofactor evidence="9">
        <name>Ca(2+)</name>
        <dbReference type="ChEBI" id="CHEBI:29108"/>
    </cofactor>
    <text evidence="9">Can bind about 5 Ca(2+) ions per subunit.</text>
</comment>
<feature type="binding site" evidence="9">
    <location>
        <position position="38"/>
    </location>
    <ligand>
        <name>Zn(2+)</name>
        <dbReference type="ChEBI" id="CHEBI:29105"/>
        <label>2</label>
        <note>catalytic</note>
    </ligand>
</feature>
<dbReference type="Gene3D" id="2.110.10.10">
    <property type="entry name" value="Hemopexin-like domain"/>
    <property type="match status" value="1"/>
</dbReference>
<feature type="modified residue" description="Phosphotyrosine; by PKDCC" evidence="10">
    <location>
        <position position="140"/>
    </location>
</feature>
<dbReference type="GO" id="GO:0004222">
    <property type="term" value="F:metalloendopeptidase activity"/>
    <property type="evidence" value="ECO:0007669"/>
    <property type="project" value="InterPro"/>
</dbReference>
<dbReference type="InterPro" id="IPR018487">
    <property type="entry name" value="Hemopexin-like_repeat"/>
</dbReference>
<feature type="binding site" evidence="9">
    <location>
        <position position="30"/>
    </location>
    <ligand>
        <name>Zn(2+)</name>
        <dbReference type="ChEBI" id="CHEBI:29105"/>
        <label>2</label>
        <note>catalytic</note>
    </ligand>
</feature>
<dbReference type="Pfam" id="PF00045">
    <property type="entry name" value="Hemopexin"/>
    <property type="match status" value="3"/>
</dbReference>
<keyword evidence="6" id="KW-0482">Metalloprotease</keyword>
<evidence type="ECO:0000259" key="12">
    <source>
        <dbReference type="Pfam" id="PF00413"/>
    </source>
</evidence>
<dbReference type="WBParaSite" id="SBAD_0000989701-mRNA-1">
    <property type="protein sequence ID" value="SBAD_0000989701-mRNA-1"/>
    <property type="gene ID" value="SBAD_0000989701"/>
</dbReference>
<dbReference type="EMBL" id="UZAM01012858">
    <property type="protein sequence ID" value="VDP23886.1"/>
    <property type="molecule type" value="Genomic_DNA"/>
</dbReference>
<keyword evidence="9" id="KW-0106">Calcium</keyword>
<keyword evidence="2 9" id="KW-0479">Metal-binding</keyword>
<dbReference type="GO" id="GO:0030198">
    <property type="term" value="P:extracellular matrix organization"/>
    <property type="evidence" value="ECO:0007669"/>
    <property type="project" value="TreeGrafter"/>
</dbReference>
<keyword evidence="1" id="KW-0645">Protease</keyword>
<feature type="binding site" evidence="9">
    <location>
        <position position="74"/>
    </location>
    <ligand>
        <name>Ca(2+)</name>
        <dbReference type="ChEBI" id="CHEBI:29108"/>
        <label>5</label>
    </ligand>
</feature>
<name>A0A183J101_9BILA</name>
<dbReference type="InterPro" id="IPR001818">
    <property type="entry name" value="Pept_M10_metallopeptidase"/>
</dbReference>
<dbReference type="Pfam" id="PF00413">
    <property type="entry name" value="Peptidase_M10"/>
    <property type="match status" value="1"/>
</dbReference>
<feature type="active site" evidence="8">
    <location>
        <position position="21"/>
    </location>
</feature>
<dbReference type="PANTHER" id="PTHR10201:SF309">
    <property type="entry name" value="PEPTIDASE METALLOPEPTIDASE DOMAIN-CONTAINING PROTEIN"/>
    <property type="match status" value="1"/>
</dbReference>
<feature type="repeat" description="Hemopexin" evidence="11">
    <location>
        <begin position="105"/>
        <end position="151"/>
    </location>
</feature>
<evidence type="ECO:0000256" key="11">
    <source>
        <dbReference type="PROSITE-ProRule" id="PRU01011"/>
    </source>
</evidence>
<feature type="repeat" description="Hemopexin" evidence="11">
    <location>
        <begin position="199"/>
        <end position="236"/>
    </location>
</feature>
<dbReference type="GO" id="GO:0008270">
    <property type="term" value="F:zinc ion binding"/>
    <property type="evidence" value="ECO:0007669"/>
    <property type="project" value="InterPro"/>
</dbReference>
<keyword evidence="5 9" id="KW-0862">Zinc</keyword>
<feature type="domain" description="Peptidase M10 metallopeptidase" evidence="12">
    <location>
        <begin position="10"/>
        <end position="62"/>
    </location>
</feature>
<reference evidence="13 14" key="2">
    <citation type="submission" date="2018-11" db="EMBL/GenBank/DDBJ databases">
        <authorList>
            <consortium name="Pathogen Informatics"/>
        </authorList>
    </citation>
    <scope>NUCLEOTIDE SEQUENCE [LARGE SCALE GENOMIC DNA]</scope>
</reference>
<feature type="binding site" evidence="9">
    <location>
        <position position="203"/>
    </location>
    <ligand>
        <name>Ca(2+)</name>
        <dbReference type="ChEBI" id="CHEBI:29108"/>
        <label>4</label>
    </ligand>
</feature>
<feature type="binding site" evidence="9">
    <location>
        <position position="24"/>
    </location>
    <ligand>
        <name>Zn(2+)</name>
        <dbReference type="ChEBI" id="CHEBI:29105"/>
        <label>2</label>
        <note>catalytic</note>
    </ligand>
</feature>
<feature type="binding site" evidence="9">
    <location>
        <position position="72"/>
    </location>
    <ligand>
        <name>Ca(2+)</name>
        <dbReference type="ChEBI" id="CHEBI:29108"/>
        <label>4</label>
    </ligand>
</feature>
<evidence type="ECO:0000256" key="6">
    <source>
        <dbReference type="ARBA" id="ARBA00023049"/>
    </source>
</evidence>
<keyword evidence="3" id="KW-0677">Repeat</keyword>
<dbReference type="InterPro" id="IPR000585">
    <property type="entry name" value="Hemopexin-like_dom"/>
</dbReference>
<evidence type="ECO:0000256" key="5">
    <source>
        <dbReference type="ARBA" id="ARBA00022833"/>
    </source>
</evidence>
<evidence type="ECO:0000256" key="2">
    <source>
        <dbReference type="ARBA" id="ARBA00022723"/>
    </source>
</evidence>
<dbReference type="CDD" id="cd00094">
    <property type="entry name" value="HX"/>
    <property type="match status" value="1"/>
</dbReference>
<dbReference type="PANTHER" id="PTHR10201">
    <property type="entry name" value="MATRIX METALLOPROTEINASE"/>
    <property type="match status" value="1"/>
</dbReference>
<dbReference type="GO" id="GO:0006508">
    <property type="term" value="P:proteolysis"/>
    <property type="evidence" value="ECO:0007669"/>
    <property type="project" value="UniProtKB-KW"/>
</dbReference>
<evidence type="ECO:0000256" key="4">
    <source>
        <dbReference type="ARBA" id="ARBA00022801"/>
    </source>
</evidence>
<dbReference type="PRINTS" id="PR00138">
    <property type="entry name" value="MATRIXIN"/>
</dbReference>
<feature type="binding site" evidence="9">
    <location>
        <position position="20"/>
    </location>
    <ligand>
        <name>Zn(2+)</name>
        <dbReference type="ChEBI" id="CHEBI:29105"/>
        <label>2</label>
        <note>catalytic</note>
    </ligand>
</feature>
<dbReference type="SUPFAM" id="SSF55486">
    <property type="entry name" value="Metalloproteases ('zincins'), catalytic domain"/>
    <property type="match status" value="1"/>
</dbReference>
<evidence type="ECO:0000256" key="3">
    <source>
        <dbReference type="ARBA" id="ARBA00022737"/>
    </source>
</evidence>
<evidence type="ECO:0000256" key="10">
    <source>
        <dbReference type="PIRSR" id="PIRSR621190-4"/>
    </source>
</evidence>
<dbReference type="InterPro" id="IPR024079">
    <property type="entry name" value="MetalloPept_cat_dom_sf"/>
</dbReference>
<gene>
    <name evidence="13" type="ORF">SBAD_LOCUS9547</name>
</gene>
<dbReference type="Gene3D" id="3.40.390.10">
    <property type="entry name" value="Collagenase (Catalytic Domain)"/>
    <property type="match status" value="1"/>
</dbReference>
<dbReference type="PROSITE" id="PS51642">
    <property type="entry name" value="HEMOPEXIN_2"/>
    <property type="match status" value="3"/>
</dbReference>
<comment type="cofactor">
    <cofactor evidence="9">
        <name>Zn(2+)</name>
        <dbReference type="ChEBI" id="CHEBI:29105"/>
    </cofactor>
    <text evidence="9">Binds 2 Zn(2+) ions per subunit.</text>
</comment>
<sequence>HNAVRHIPCTGIDLYSVAAHEIGHSLGLKHSRNLKALMAPLYQPYTGEDIHLHSDDIKAVYQYNICDDPSIDAITVIGNGSTFAFKMSYDIGYPRKIAADWNGLPDNLDAATTDQEGNTYFFKGDLYWLYDENGHGIKGYPRKISEGLADMPNNIDAAMTWSYDKKPYFFKGNLFWQYSSWGLQGSWPMFLHSISNNLPQRIDAAFMWTNGKNYLFADQYYYKLSSWRVMKVGKVT</sequence>
<protein>
    <submittedName>
        <fullName evidence="15">Peptidase_M10 domain-containing protein</fullName>
    </submittedName>
</protein>
<dbReference type="GO" id="GO:0030574">
    <property type="term" value="P:collagen catabolic process"/>
    <property type="evidence" value="ECO:0007669"/>
    <property type="project" value="TreeGrafter"/>
</dbReference>
<evidence type="ECO:0000256" key="1">
    <source>
        <dbReference type="ARBA" id="ARBA00022670"/>
    </source>
</evidence>
<dbReference type="GO" id="GO:0005615">
    <property type="term" value="C:extracellular space"/>
    <property type="evidence" value="ECO:0007669"/>
    <property type="project" value="TreeGrafter"/>
</dbReference>
<feature type="binding site" evidence="9">
    <location>
        <position position="109"/>
    </location>
    <ligand>
        <name>Ca(2+)</name>
        <dbReference type="ChEBI" id="CHEBI:29108"/>
        <label>4</label>
    </ligand>
</feature>
<feature type="binding site" evidence="9">
    <location>
        <position position="111"/>
    </location>
    <ligand>
        <name>Ca(2+)</name>
        <dbReference type="ChEBI" id="CHEBI:29108"/>
        <label>5</label>
    </ligand>
</feature>
<dbReference type="GO" id="GO:0031012">
    <property type="term" value="C:extracellular matrix"/>
    <property type="evidence" value="ECO:0007669"/>
    <property type="project" value="InterPro"/>
</dbReference>
<evidence type="ECO:0000313" key="15">
    <source>
        <dbReference type="WBParaSite" id="SBAD_0000989701-mRNA-1"/>
    </source>
</evidence>
<keyword evidence="4" id="KW-0378">Hydrolase</keyword>
<proteinExistence type="predicted"/>
<keyword evidence="14" id="KW-1185">Reference proteome</keyword>
<dbReference type="Proteomes" id="UP000270296">
    <property type="component" value="Unassembled WGS sequence"/>
</dbReference>
<keyword evidence="7" id="KW-0865">Zymogen</keyword>
<organism evidence="15">
    <name type="scientific">Soboliphyme baturini</name>
    <dbReference type="NCBI Taxonomy" id="241478"/>
    <lineage>
        <taxon>Eukaryota</taxon>
        <taxon>Metazoa</taxon>
        <taxon>Ecdysozoa</taxon>
        <taxon>Nematoda</taxon>
        <taxon>Enoplea</taxon>
        <taxon>Dorylaimia</taxon>
        <taxon>Dioctophymatida</taxon>
        <taxon>Dioctophymatoidea</taxon>
        <taxon>Soboliphymatidae</taxon>
        <taxon>Soboliphyme</taxon>
    </lineage>
</organism>
<dbReference type="InterPro" id="IPR021190">
    <property type="entry name" value="Pept_M10A"/>
</dbReference>
<dbReference type="SMART" id="SM00120">
    <property type="entry name" value="HX"/>
    <property type="match status" value="4"/>
</dbReference>
<dbReference type="OrthoDB" id="406838at2759"/>
<reference evidence="15" key="1">
    <citation type="submission" date="2016-06" db="UniProtKB">
        <authorList>
            <consortium name="WormBaseParasite"/>
        </authorList>
    </citation>
    <scope>IDENTIFICATION</scope>
</reference>